<protein>
    <submittedName>
        <fullName evidence="1">Uncharacterized protein</fullName>
    </submittedName>
</protein>
<proteinExistence type="predicted"/>
<evidence type="ECO:0000313" key="1">
    <source>
        <dbReference type="EMBL" id="KAF0925183.1"/>
    </source>
</evidence>
<accession>A0A6G1EM00</accession>
<name>A0A6G1EM00_9ORYZ</name>
<organism evidence="1 2">
    <name type="scientific">Oryza meyeriana var. granulata</name>
    <dbReference type="NCBI Taxonomy" id="110450"/>
    <lineage>
        <taxon>Eukaryota</taxon>
        <taxon>Viridiplantae</taxon>
        <taxon>Streptophyta</taxon>
        <taxon>Embryophyta</taxon>
        <taxon>Tracheophyta</taxon>
        <taxon>Spermatophyta</taxon>
        <taxon>Magnoliopsida</taxon>
        <taxon>Liliopsida</taxon>
        <taxon>Poales</taxon>
        <taxon>Poaceae</taxon>
        <taxon>BOP clade</taxon>
        <taxon>Oryzoideae</taxon>
        <taxon>Oryzeae</taxon>
        <taxon>Oryzinae</taxon>
        <taxon>Oryza</taxon>
        <taxon>Oryza meyeriana</taxon>
    </lineage>
</organism>
<sequence>MSQKVFPEEATLADGYRQNDRIQKTMTMTLIRLKNIMLIIKEDHSDDSHFLTSSDNSESLKGKRRNFLEIICDKLGCLFGEAGMVLPLNEVGIVFAPLNQTMTAGQLQTNGVPLHYYGRTGGGTGEVS</sequence>
<gene>
    <name evidence="1" type="ORF">E2562_015599</name>
</gene>
<dbReference type="AlphaFoldDB" id="A0A6G1EM00"/>
<dbReference type="Proteomes" id="UP000479710">
    <property type="component" value="Unassembled WGS sequence"/>
</dbReference>
<evidence type="ECO:0000313" key="2">
    <source>
        <dbReference type="Proteomes" id="UP000479710"/>
    </source>
</evidence>
<keyword evidence="2" id="KW-1185">Reference proteome</keyword>
<reference evidence="1 2" key="1">
    <citation type="submission" date="2019-11" db="EMBL/GenBank/DDBJ databases">
        <title>Whole genome sequence of Oryza granulata.</title>
        <authorList>
            <person name="Li W."/>
        </authorList>
    </citation>
    <scope>NUCLEOTIDE SEQUENCE [LARGE SCALE GENOMIC DNA]</scope>
    <source>
        <strain evidence="2">cv. Menghai</strain>
        <tissue evidence="1">Leaf</tissue>
    </source>
</reference>
<comment type="caution">
    <text evidence="1">The sequence shown here is derived from an EMBL/GenBank/DDBJ whole genome shotgun (WGS) entry which is preliminary data.</text>
</comment>
<dbReference type="EMBL" id="SPHZ02000003">
    <property type="protein sequence ID" value="KAF0925183.1"/>
    <property type="molecule type" value="Genomic_DNA"/>
</dbReference>